<keyword evidence="3" id="KW-1015">Disulfide bond</keyword>
<keyword evidence="2" id="KW-0186">Copper</keyword>
<evidence type="ECO:0000256" key="1">
    <source>
        <dbReference type="ARBA" id="ARBA00022723"/>
    </source>
</evidence>
<dbReference type="Gene3D" id="2.60.40.420">
    <property type="entry name" value="Cupredoxins - blue copper proteins"/>
    <property type="match status" value="1"/>
</dbReference>
<evidence type="ECO:0000313" key="9">
    <source>
        <dbReference type="Proteomes" id="UP001372338"/>
    </source>
</evidence>
<evidence type="ECO:0000259" key="7">
    <source>
        <dbReference type="PROSITE" id="PS51485"/>
    </source>
</evidence>
<dbReference type="CDD" id="cd11013">
    <property type="entry name" value="Plantacyanin"/>
    <property type="match status" value="1"/>
</dbReference>
<feature type="signal peptide" evidence="6">
    <location>
        <begin position="1"/>
        <end position="30"/>
    </location>
</feature>
<dbReference type="InterPro" id="IPR003245">
    <property type="entry name" value="Phytocyanin_dom"/>
</dbReference>
<accession>A0AAN9EBV2</accession>
<feature type="domain" description="Phytocyanin" evidence="7">
    <location>
        <begin position="31"/>
        <end position="126"/>
    </location>
</feature>
<evidence type="ECO:0000256" key="5">
    <source>
        <dbReference type="ARBA" id="ARBA00082491"/>
    </source>
</evidence>
<dbReference type="Proteomes" id="UP001372338">
    <property type="component" value="Unassembled WGS sequence"/>
</dbReference>
<dbReference type="InterPro" id="IPR039391">
    <property type="entry name" value="Phytocyanin-like"/>
</dbReference>
<dbReference type="GO" id="GO:0046872">
    <property type="term" value="F:metal ion binding"/>
    <property type="evidence" value="ECO:0007669"/>
    <property type="project" value="UniProtKB-KW"/>
</dbReference>
<dbReference type="FunFam" id="2.60.40.420:FF:000013">
    <property type="entry name" value="basic blue protein-like"/>
    <property type="match status" value="1"/>
</dbReference>
<dbReference type="InterPro" id="IPR008972">
    <property type="entry name" value="Cupredoxin"/>
</dbReference>
<dbReference type="GO" id="GO:0009055">
    <property type="term" value="F:electron transfer activity"/>
    <property type="evidence" value="ECO:0007669"/>
    <property type="project" value="InterPro"/>
</dbReference>
<dbReference type="AlphaFoldDB" id="A0AAN9EBV2"/>
<evidence type="ECO:0000256" key="3">
    <source>
        <dbReference type="ARBA" id="ARBA00023157"/>
    </source>
</evidence>
<gene>
    <name evidence="8" type="ORF">RIF29_41840</name>
</gene>
<dbReference type="PANTHER" id="PTHR33021:SF469">
    <property type="entry name" value="PHYTOCYANIN DOMAIN-CONTAINING PROTEIN"/>
    <property type="match status" value="1"/>
</dbReference>
<reference evidence="8 9" key="1">
    <citation type="submission" date="2024-01" db="EMBL/GenBank/DDBJ databases">
        <title>The genomes of 5 underutilized Papilionoideae crops provide insights into root nodulation and disease resistanc.</title>
        <authorList>
            <person name="Yuan L."/>
        </authorList>
    </citation>
    <scope>NUCLEOTIDE SEQUENCE [LARGE SCALE GENOMIC DNA]</scope>
    <source>
        <strain evidence="8">ZHUSHIDOU_FW_LH</strain>
        <tissue evidence="8">Leaf</tissue>
    </source>
</reference>
<dbReference type="Pfam" id="PF02298">
    <property type="entry name" value="Cu_bind_like"/>
    <property type="match status" value="1"/>
</dbReference>
<evidence type="ECO:0000256" key="6">
    <source>
        <dbReference type="SAM" id="SignalP"/>
    </source>
</evidence>
<proteinExistence type="predicted"/>
<evidence type="ECO:0000256" key="2">
    <source>
        <dbReference type="ARBA" id="ARBA00023008"/>
    </source>
</evidence>
<keyword evidence="1" id="KW-0479">Metal-binding</keyword>
<keyword evidence="9" id="KW-1185">Reference proteome</keyword>
<evidence type="ECO:0000313" key="8">
    <source>
        <dbReference type="EMBL" id="KAK7246967.1"/>
    </source>
</evidence>
<feature type="chain" id="PRO_5042925886" description="Basic blue protein" evidence="6">
    <location>
        <begin position="31"/>
        <end position="126"/>
    </location>
</feature>
<dbReference type="SUPFAM" id="SSF49503">
    <property type="entry name" value="Cupredoxins"/>
    <property type="match status" value="1"/>
</dbReference>
<dbReference type="PANTHER" id="PTHR33021">
    <property type="entry name" value="BLUE COPPER PROTEIN"/>
    <property type="match status" value="1"/>
</dbReference>
<dbReference type="EMBL" id="JAYWIO010000008">
    <property type="protein sequence ID" value="KAK7246967.1"/>
    <property type="molecule type" value="Genomic_DNA"/>
</dbReference>
<dbReference type="PROSITE" id="PS51485">
    <property type="entry name" value="PHYTOCYANIN"/>
    <property type="match status" value="1"/>
</dbReference>
<protein>
    <recommendedName>
        <fullName evidence="4">Basic blue protein</fullName>
    </recommendedName>
    <alternativeName>
        <fullName evidence="5">Plantacyanin</fullName>
    </alternativeName>
</protein>
<name>A0AAN9EBV2_CROPI</name>
<dbReference type="InterPro" id="IPR041844">
    <property type="entry name" value="Plantacyanin"/>
</dbReference>
<keyword evidence="6" id="KW-0732">Signal</keyword>
<organism evidence="8 9">
    <name type="scientific">Crotalaria pallida</name>
    <name type="common">Smooth rattlebox</name>
    <name type="synonym">Crotalaria striata</name>
    <dbReference type="NCBI Taxonomy" id="3830"/>
    <lineage>
        <taxon>Eukaryota</taxon>
        <taxon>Viridiplantae</taxon>
        <taxon>Streptophyta</taxon>
        <taxon>Embryophyta</taxon>
        <taxon>Tracheophyta</taxon>
        <taxon>Spermatophyta</taxon>
        <taxon>Magnoliopsida</taxon>
        <taxon>eudicotyledons</taxon>
        <taxon>Gunneridae</taxon>
        <taxon>Pentapetalae</taxon>
        <taxon>rosids</taxon>
        <taxon>fabids</taxon>
        <taxon>Fabales</taxon>
        <taxon>Fabaceae</taxon>
        <taxon>Papilionoideae</taxon>
        <taxon>50 kb inversion clade</taxon>
        <taxon>genistoids sensu lato</taxon>
        <taxon>core genistoids</taxon>
        <taxon>Crotalarieae</taxon>
        <taxon>Crotalaria</taxon>
    </lineage>
</organism>
<comment type="caution">
    <text evidence="8">The sequence shown here is derived from an EMBL/GenBank/DDBJ whole genome shotgun (WGS) entry which is preliminary data.</text>
</comment>
<evidence type="ECO:0000256" key="4">
    <source>
        <dbReference type="ARBA" id="ARBA00071970"/>
    </source>
</evidence>
<sequence>MMAQGRGNCAIVALMLLFCMLAFQSEISHAASYAVGDAGGWTFNVINWPNGKIFKAGDTIVFNYNTKFHNVVVVDEAGYKACTASPGDKVYESGNDEIQLTKGPNYFLCSIPTHCDRGMKIAVFAE</sequence>
<dbReference type="GO" id="GO:0005886">
    <property type="term" value="C:plasma membrane"/>
    <property type="evidence" value="ECO:0007669"/>
    <property type="project" value="TreeGrafter"/>
</dbReference>